<keyword evidence="1" id="KW-0802">TPR repeat</keyword>
<dbReference type="SUPFAM" id="SSF81901">
    <property type="entry name" value="HCP-like"/>
    <property type="match status" value="4"/>
</dbReference>
<dbReference type="PANTHER" id="PTHR11102:SF160">
    <property type="entry name" value="ERAD-ASSOCIATED E3 UBIQUITIN-PROTEIN LIGASE COMPONENT HRD3"/>
    <property type="match status" value="1"/>
</dbReference>
<keyword evidence="3" id="KW-1185">Reference proteome</keyword>
<dbReference type="InterPro" id="IPR006597">
    <property type="entry name" value="Sel1-like"/>
</dbReference>
<evidence type="ECO:0000313" key="2">
    <source>
        <dbReference type="EMBL" id="MFJ1267102.1"/>
    </source>
</evidence>
<dbReference type="InterPro" id="IPR050767">
    <property type="entry name" value="Sel1_AlgK"/>
</dbReference>
<feature type="repeat" description="TPR" evidence="1">
    <location>
        <begin position="298"/>
        <end position="331"/>
    </location>
</feature>
<comment type="caution">
    <text evidence="2">The sequence shown here is derived from an EMBL/GenBank/DDBJ whole genome shotgun (WGS) entry which is preliminary data.</text>
</comment>
<dbReference type="Gene3D" id="1.25.40.10">
    <property type="entry name" value="Tetratricopeptide repeat domain"/>
    <property type="match status" value="3"/>
</dbReference>
<evidence type="ECO:0000256" key="1">
    <source>
        <dbReference type="PROSITE-ProRule" id="PRU00339"/>
    </source>
</evidence>
<name>A0ABW8D335_9GAMM</name>
<protein>
    <recommendedName>
        <fullName evidence="4">Sel1 repeat family protein</fullName>
    </recommendedName>
</protein>
<dbReference type="PANTHER" id="PTHR11102">
    <property type="entry name" value="SEL-1-LIKE PROTEIN"/>
    <property type="match status" value="1"/>
</dbReference>
<dbReference type="Pfam" id="PF13181">
    <property type="entry name" value="TPR_8"/>
    <property type="match status" value="1"/>
</dbReference>
<dbReference type="EMBL" id="JBGORX010000001">
    <property type="protein sequence ID" value="MFJ1267102.1"/>
    <property type="molecule type" value="Genomic_DNA"/>
</dbReference>
<evidence type="ECO:0008006" key="4">
    <source>
        <dbReference type="Google" id="ProtNLM"/>
    </source>
</evidence>
<organism evidence="2 3">
    <name type="scientific">Legionella lytica</name>
    <dbReference type="NCBI Taxonomy" id="96232"/>
    <lineage>
        <taxon>Bacteria</taxon>
        <taxon>Pseudomonadati</taxon>
        <taxon>Pseudomonadota</taxon>
        <taxon>Gammaproteobacteria</taxon>
        <taxon>Legionellales</taxon>
        <taxon>Legionellaceae</taxon>
        <taxon>Legionella</taxon>
    </lineage>
</organism>
<dbReference type="RefSeq" id="WP_400185624.1">
    <property type="nucleotide sequence ID" value="NZ_JBGORX010000001.1"/>
</dbReference>
<dbReference type="PROSITE" id="PS50005">
    <property type="entry name" value="TPR"/>
    <property type="match status" value="1"/>
</dbReference>
<dbReference type="SMART" id="SM00671">
    <property type="entry name" value="SEL1"/>
    <property type="match status" value="7"/>
</dbReference>
<dbReference type="SUPFAM" id="SSF48452">
    <property type="entry name" value="TPR-like"/>
    <property type="match status" value="1"/>
</dbReference>
<dbReference type="Proteomes" id="UP001615550">
    <property type="component" value="Unassembled WGS sequence"/>
</dbReference>
<reference evidence="2 3" key="1">
    <citation type="submission" date="2024-08" db="EMBL/GenBank/DDBJ databases">
        <title>Draft Genome Sequence of Legionella lytica strain DSB2004, Isolated From a Fire Sprinkler System.</title>
        <authorList>
            <person name="Everhart A.D."/>
            <person name="Kidane D.T."/>
            <person name="Farone A.L."/>
            <person name="Farone M.B."/>
        </authorList>
    </citation>
    <scope>NUCLEOTIDE SEQUENCE [LARGE SCALE GENOMIC DNA]</scope>
    <source>
        <strain evidence="2 3">DSB2004</strain>
    </source>
</reference>
<dbReference type="Pfam" id="PF08238">
    <property type="entry name" value="Sel1"/>
    <property type="match status" value="4"/>
</dbReference>
<proteinExistence type="predicted"/>
<dbReference type="SMART" id="SM00028">
    <property type="entry name" value="TPR"/>
    <property type="match status" value="4"/>
</dbReference>
<gene>
    <name evidence="2" type="ORF">ACD661_00865</name>
</gene>
<dbReference type="InterPro" id="IPR019734">
    <property type="entry name" value="TPR_rpt"/>
</dbReference>
<evidence type="ECO:0000313" key="3">
    <source>
        <dbReference type="Proteomes" id="UP001615550"/>
    </source>
</evidence>
<sequence>MLKKYLLLVQLRLRGLSRSLDIAKAFHFGDEVEKDIELAEFYYKEAIDEGEVLAHGFIAHLLFEKGNHADSYYHFGRYCELTDGNDEAVKIYKKAAGYASMEATHKLATHLSQTAEIEALSYYRYATTHSYRPAMEELVEWSKNNAQASFCLGQMHHYGELNNPVDFLKAWACYRQVLALCNYEQSISLVSHALSGLRDICLTTRGIEWLKLGFIYKSEFDDYASAIDCAVQVTNSQTGTSLSEFTEVNNYYGHLIGLAYEQNNAFKNAWKFYVIAANKGVPESLSKLKEMALNADKASCWFELGTLYQQLQQDSEAVDCFNYAYHIDKSQSAFDELLIYINKSINYAYACGSWHEGLEDYETALFFHNVAAQAKHEQALLAIRGICEAAPNDSLWLLLGGLYRQPFEDNITALECFKKASPDNLGAIGQIKSLVSSDGNCAFRMGREAEEQNSDEALLNAWNYYLIAARLNHKKALLALERIAFNVSQIDKKIVAALEIGTIYQYVVQDNLTALRWYLLVDDLNKAGFNHALKVLAESDIECTYRIGLYYLDKGDKEKAFTYFINAINKNHAEAADHLVRLANEGDAPAQFYLGFHYHHPRGHHQKAIDRCMQASAQHYEPAVNYLKSTPFSVDLYLHIGKKYEEGEGVDEDLDQAYFFYKKAYELKDKHAAFYLAQLLELGGLNSVTDDEPVHYLFTAVMWGCTEALPMLNRLAEDADKSTKNKLGDLYQKRQFLFFDLRAAARWHEKAAQNNDSDVNTSGIRFK</sequence>
<dbReference type="InterPro" id="IPR011990">
    <property type="entry name" value="TPR-like_helical_dom_sf"/>
</dbReference>
<accession>A0ABW8D335</accession>